<evidence type="ECO:0000259" key="5">
    <source>
        <dbReference type="Pfam" id="PF03358"/>
    </source>
</evidence>
<evidence type="ECO:0000313" key="7">
    <source>
        <dbReference type="Proteomes" id="UP001235760"/>
    </source>
</evidence>
<evidence type="ECO:0000313" key="6">
    <source>
        <dbReference type="EMBL" id="MDP4301228.1"/>
    </source>
</evidence>
<dbReference type="PANTHER" id="PTHR43408:SF2">
    <property type="entry name" value="FMN REDUCTASE (NADPH)"/>
    <property type="match status" value="1"/>
</dbReference>
<dbReference type="InterPro" id="IPR051814">
    <property type="entry name" value="NAD(P)H-dep_FMN_reductase"/>
</dbReference>
<sequence>MKPHQITVVVGNVSERSRTKVLAQAIGDALATALPVQLTVLEIAHLTSVIGVTSNPQDLDLTGRLALQAIANADLVVAVSPVYKGSYSGLFKHLFDLVPPDALVDRPVLLAANGGSDRHALVVDHQLRPLFSFFRALTVPSAVYASEADFDGYLLKDGPLRKRIGEAAAQAAGLLSARRAVKPPLRAVA</sequence>
<evidence type="ECO:0000256" key="4">
    <source>
        <dbReference type="ARBA" id="ARBA00023002"/>
    </source>
</evidence>
<dbReference type="RefSeq" id="WP_305749776.1">
    <property type="nucleotide sequence ID" value="NZ_JAUZEE010000005.1"/>
</dbReference>
<dbReference type="EMBL" id="JAUZEE010000005">
    <property type="protein sequence ID" value="MDP4301228.1"/>
    <property type="molecule type" value="Genomic_DNA"/>
</dbReference>
<organism evidence="6 7">
    <name type="scientific">Leptothrix discophora</name>
    <dbReference type="NCBI Taxonomy" id="89"/>
    <lineage>
        <taxon>Bacteria</taxon>
        <taxon>Pseudomonadati</taxon>
        <taxon>Pseudomonadota</taxon>
        <taxon>Betaproteobacteria</taxon>
        <taxon>Burkholderiales</taxon>
        <taxon>Sphaerotilaceae</taxon>
        <taxon>Leptothrix</taxon>
    </lineage>
</organism>
<accession>A0ABT9G410</accession>
<dbReference type="Gene3D" id="3.40.50.360">
    <property type="match status" value="1"/>
</dbReference>
<protein>
    <submittedName>
        <fullName evidence="6">NAD(P)H-dependent oxidoreductase</fullName>
    </submittedName>
</protein>
<evidence type="ECO:0000256" key="3">
    <source>
        <dbReference type="ARBA" id="ARBA00022643"/>
    </source>
</evidence>
<proteinExistence type="inferred from homology"/>
<keyword evidence="4" id="KW-0560">Oxidoreductase</keyword>
<evidence type="ECO:0000256" key="1">
    <source>
        <dbReference type="ARBA" id="ARBA00005990"/>
    </source>
</evidence>
<comment type="similarity">
    <text evidence="1">Belongs to the SsuE family.</text>
</comment>
<dbReference type="Pfam" id="PF03358">
    <property type="entry name" value="FMN_red"/>
    <property type="match status" value="1"/>
</dbReference>
<dbReference type="SUPFAM" id="SSF52218">
    <property type="entry name" value="Flavoproteins"/>
    <property type="match status" value="1"/>
</dbReference>
<dbReference type="InterPro" id="IPR029039">
    <property type="entry name" value="Flavoprotein-like_sf"/>
</dbReference>
<reference evidence="6 7" key="1">
    <citation type="submission" date="2023-08" db="EMBL/GenBank/DDBJ databases">
        <authorList>
            <person name="Roldan D.M."/>
            <person name="Menes R.J."/>
        </authorList>
    </citation>
    <scope>NUCLEOTIDE SEQUENCE [LARGE SCALE GENOMIC DNA]</scope>
    <source>
        <strain evidence="6 7">CCM 2812</strain>
    </source>
</reference>
<evidence type="ECO:0000256" key="2">
    <source>
        <dbReference type="ARBA" id="ARBA00022630"/>
    </source>
</evidence>
<keyword evidence="7" id="KW-1185">Reference proteome</keyword>
<gene>
    <name evidence="6" type="ORF">Q8X39_11320</name>
</gene>
<dbReference type="Proteomes" id="UP001235760">
    <property type="component" value="Unassembled WGS sequence"/>
</dbReference>
<keyword evidence="3" id="KW-0288">FMN</keyword>
<dbReference type="PANTHER" id="PTHR43408">
    <property type="entry name" value="FMN REDUCTASE (NADPH)"/>
    <property type="match status" value="1"/>
</dbReference>
<dbReference type="InterPro" id="IPR005025">
    <property type="entry name" value="FMN_Rdtase-like_dom"/>
</dbReference>
<feature type="domain" description="NADPH-dependent FMN reductase-like" evidence="5">
    <location>
        <begin position="6"/>
        <end position="147"/>
    </location>
</feature>
<comment type="caution">
    <text evidence="6">The sequence shown here is derived from an EMBL/GenBank/DDBJ whole genome shotgun (WGS) entry which is preliminary data.</text>
</comment>
<name>A0ABT9G410_LEPDI</name>
<keyword evidence="2" id="KW-0285">Flavoprotein</keyword>